<keyword evidence="3" id="KW-0347">Helicase</keyword>
<dbReference type="SUPFAM" id="SSF52540">
    <property type="entry name" value="P-loop containing nucleoside triphosphate hydrolases"/>
    <property type="match status" value="2"/>
</dbReference>
<dbReference type="CDD" id="cd18785">
    <property type="entry name" value="SF2_C"/>
    <property type="match status" value="1"/>
</dbReference>
<keyword evidence="1" id="KW-0547">Nucleotide-binding</keyword>
<evidence type="ECO:0000256" key="4">
    <source>
        <dbReference type="ARBA" id="ARBA00022840"/>
    </source>
</evidence>
<evidence type="ECO:0000256" key="1">
    <source>
        <dbReference type="ARBA" id="ARBA00022741"/>
    </source>
</evidence>
<keyword evidence="2" id="KW-0378">Hydrolase</keyword>
<keyword evidence="7" id="KW-1185">Reference proteome</keyword>
<evidence type="ECO:0000256" key="2">
    <source>
        <dbReference type="ARBA" id="ARBA00022801"/>
    </source>
</evidence>
<evidence type="ECO:0000259" key="5">
    <source>
        <dbReference type="PROSITE" id="PS51192"/>
    </source>
</evidence>
<dbReference type="Pfam" id="PF22548">
    <property type="entry name" value="AEP-TOTE"/>
    <property type="match status" value="1"/>
</dbReference>
<dbReference type="CDD" id="cd17926">
    <property type="entry name" value="DEXHc_RE"/>
    <property type="match status" value="1"/>
</dbReference>
<dbReference type="InterPro" id="IPR050615">
    <property type="entry name" value="ATP-dep_DNA_Helicase"/>
</dbReference>
<dbReference type="PANTHER" id="PTHR11274">
    <property type="entry name" value="RAD25/XP-B DNA REPAIR HELICASE"/>
    <property type="match status" value="1"/>
</dbReference>
<reference evidence="6 7" key="1">
    <citation type="submission" date="2016-11" db="EMBL/GenBank/DDBJ databases">
        <authorList>
            <person name="Jaros S."/>
            <person name="Januszkiewicz K."/>
            <person name="Wedrychowicz H."/>
        </authorList>
    </citation>
    <scope>NUCLEOTIDE SEQUENCE [LARGE SCALE GENOMIC DNA]</scope>
    <source>
        <strain evidence="6 7">CGMCC 1.6102</strain>
    </source>
</reference>
<dbReference type="Gene3D" id="3.40.50.300">
    <property type="entry name" value="P-loop containing nucleotide triphosphate hydrolases"/>
    <property type="match status" value="2"/>
</dbReference>
<dbReference type="EMBL" id="FRCY01000012">
    <property type="protein sequence ID" value="SHN22998.1"/>
    <property type="molecule type" value="Genomic_DNA"/>
</dbReference>
<dbReference type="Pfam" id="PF00271">
    <property type="entry name" value="Helicase_C"/>
    <property type="match status" value="1"/>
</dbReference>
<accession>A0A1M7PZ08</accession>
<dbReference type="RefSeq" id="WP_073096106.1">
    <property type="nucleotide sequence ID" value="NZ_FRCY01000012.1"/>
</dbReference>
<gene>
    <name evidence="6" type="ORF">SAMN04488057_11245</name>
</gene>
<dbReference type="OrthoDB" id="9759819at2"/>
<dbReference type="InterPro" id="IPR006935">
    <property type="entry name" value="Helicase/UvrB_N"/>
</dbReference>
<dbReference type="Proteomes" id="UP000184513">
    <property type="component" value="Unassembled WGS sequence"/>
</dbReference>
<dbReference type="GO" id="GO:0005524">
    <property type="term" value="F:ATP binding"/>
    <property type="evidence" value="ECO:0007669"/>
    <property type="project" value="UniProtKB-KW"/>
</dbReference>
<dbReference type="PROSITE" id="PS51192">
    <property type="entry name" value="HELICASE_ATP_BIND_1"/>
    <property type="match status" value="1"/>
</dbReference>
<dbReference type="STRING" id="388280.SAMN04488057_11245"/>
<dbReference type="PANTHER" id="PTHR11274:SF0">
    <property type="entry name" value="GENERAL TRANSCRIPTION AND DNA REPAIR FACTOR IIH HELICASE SUBUNIT XPB"/>
    <property type="match status" value="1"/>
</dbReference>
<sequence length="1005" mass="116806">MNQYSENEKLNLFKSLFKGREDVFAIRWEKAAQSAGGRIKSGYMPAYQYDPYMYRLHKMKGGSFKDYKDKTYRPLTDQQLLKHFNGKQLIGIYPLLQNNTSWFIAADFDKEKWAEECREFLNICKEHAIPAYLERSRSGKGGHVWIFFEEPYPAIKSRKILISLLEQAGIFSVFDKSSSFDRLFPNQDFLTGERLGNLIALPLYKPTMKEGNSCFVDEQLNPYQDQWGFLSSIKRVSLSHLDTIFHPLQPKNDQVPNNVNSGKLHIQLNNLIHLNRSGMTPKLINFLKEELNFANSEYFIKKKSGRNTWGTERYFRFVEETTHEIILPRGFIGRLIRYCKQQNIDFEFQDERKKQDPVLFTTNFSLKSHQKSAIEVTSRKEFGVITAPPGSGKTVIGLKIIAEKQQPALIVVHRKQLLEQWVERIQGFLGIPKNEIGRIGQGNAKTGKAITVAMIQSLGKYLDKQETDEFALSFGIIIVDECHHIPAETFRNTISNFPSYYQYGLTATPFRKGNDGKIIFTHLGDIIADIRPQEIEKYKQAKIIVRETALDIPFNPKTDPFENLSKVLVHDSARNKLILGDISTELNNGKKAVIITERKEHIDALYQLLKQSFEVVTLSGKDSESNRNAKWQILNSGNYQALITTGQFFGEGTDLQNASCLFLVYPFSFKGKLIQYIGRVQRSEISPVIYDYRDHKIEYLNRLFLKRNTYYRQLNRQATLFDDTAIAEPPFGQTFTVDKKIKVLIDQLDFRYGAIAFRYRVSEIKTEVEFEIENEEVRPEFDVLKPYFSKILKSKYVEAEVFAEFENNELVSQKASSTGLESINREIIESVKFRFIEQGILGKQYVPGMEENLLGLDKIQEGQNGKPFYDSEEQLLSDLLKNEKVRHYRHLRYLASRHDGTTLKLRFVLNPFSFVFLLSGTEQYHVVLETLDSEEATYIWHVAKNRQLLPQKLRTIDKDLTIIRNKGRQMFLEKQPENFSRIFHDYTDERKGFVIWKDNLEERLF</sequence>
<dbReference type="InterPro" id="IPR014001">
    <property type="entry name" value="Helicase_ATP-bd"/>
</dbReference>
<dbReference type="SMART" id="SM00487">
    <property type="entry name" value="DEXDc"/>
    <property type="match status" value="1"/>
</dbReference>
<dbReference type="AlphaFoldDB" id="A0A1M7PZ08"/>
<protein>
    <recommendedName>
        <fullName evidence="5">Helicase ATP-binding domain-containing protein</fullName>
    </recommendedName>
</protein>
<name>A0A1M7PZ08_9BACT</name>
<dbReference type="InterPro" id="IPR054347">
    <property type="entry name" value="TOTE_primase"/>
</dbReference>
<feature type="domain" description="Helicase ATP-binding" evidence="5">
    <location>
        <begin position="374"/>
        <end position="527"/>
    </location>
</feature>
<evidence type="ECO:0000313" key="7">
    <source>
        <dbReference type="Proteomes" id="UP000184513"/>
    </source>
</evidence>
<keyword evidence="4" id="KW-0067">ATP-binding</keyword>
<dbReference type="Pfam" id="PF04851">
    <property type="entry name" value="ResIII"/>
    <property type="match status" value="1"/>
</dbReference>
<evidence type="ECO:0000256" key="3">
    <source>
        <dbReference type="ARBA" id="ARBA00022806"/>
    </source>
</evidence>
<evidence type="ECO:0000313" key="6">
    <source>
        <dbReference type="EMBL" id="SHN22998.1"/>
    </source>
</evidence>
<dbReference type="GO" id="GO:0003677">
    <property type="term" value="F:DNA binding"/>
    <property type="evidence" value="ECO:0007669"/>
    <property type="project" value="InterPro"/>
</dbReference>
<dbReference type="InterPro" id="IPR001650">
    <property type="entry name" value="Helicase_C-like"/>
</dbReference>
<proteinExistence type="predicted"/>
<dbReference type="GO" id="GO:0004386">
    <property type="term" value="F:helicase activity"/>
    <property type="evidence" value="ECO:0007669"/>
    <property type="project" value="UniProtKB-KW"/>
</dbReference>
<dbReference type="InterPro" id="IPR027417">
    <property type="entry name" value="P-loop_NTPase"/>
</dbReference>
<dbReference type="GO" id="GO:0016787">
    <property type="term" value="F:hydrolase activity"/>
    <property type="evidence" value="ECO:0007669"/>
    <property type="project" value="UniProtKB-KW"/>
</dbReference>
<organism evidence="6 7">
    <name type="scientific">Cyclobacterium lianum</name>
    <dbReference type="NCBI Taxonomy" id="388280"/>
    <lineage>
        <taxon>Bacteria</taxon>
        <taxon>Pseudomonadati</taxon>
        <taxon>Bacteroidota</taxon>
        <taxon>Cytophagia</taxon>
        <taxon>Cytophagales</taxon>
        <taxon>Cyclobacteriaceae</taxon>
        <taxon>Cyclobacterium</taxon>
    </lineage>
</organism>